<dbReference type="Proteomes" id="UP000201613">
    <property type="component" value="Unassembled WGS sequence"/>
</dbReference>
<keyword evidence="2" id="KW-1185">Reference proteome</keyword>
<evidence type="ECO:0000313" key="2">
    <source>
        <dbReference type="Proteomes" id="UP000201613"/>
    </source>
</evidence>
<proteinExistence type="predicted"/>
<dbReference type="RefSeq" id="WP_093991171.1">
    <property type="nucleotide sequence ID" value="NZ_FXZK01000001.1"/>
</dbReference>
<reference evidence="1 2" key="1">
    <citation type="submission" date="2017-05" db="EMBL/GenBank/DDBJ databases">
        <authorList>
            <person name="Song R."/>
            <person name="Chenine A.L."/>
            <person name="Ruprecht R.M."/>
        </authorList>
    </citation>
    <scope>NUCLEOTIDE SEQUENCE [LARGE SCALE GENOMIC DNA]</scope>
    <source>
        <strain evidence="1 2">CECT 8899</strain>
    </source>
</reference>
<gene>
    <name evidence="1" type="primary">linA</name>
    <name evidence="1" type="ORF">LOM8899_01216</name>
</gene>
<accession>A0A238LCF1</accession>
<protein>
    <submittedName>
        <fullName evidence="1">Lincosamide resistance protein</fullName>
    </submittedName>
</protein>
<dbReference type="Gene3D" id="3.30.460.40">
    <property type="match status" value="1"/>
</dbReference>
<evidence type="ECO:0000313" key="1">
    <source>
        <dbReference type="EMBL" id="SMY07084.1"/>
    </source>
</evidence>
<dbReference type="EMBL" id="FXZK01000001">
    <property type="protein sequence ID" value="SMY07084.1"/>
    <property type="molecule type" value="Genomic_DNA"/>
</dbReference>
<organism evidence="1 2">
    <name type="scientific">Flavimaricola marinus</name>
    <dbReference type="NCBI Taxonomy" id="1819565"/>
    <lineage>
        <taxon>Bacteria</taxon>
        <taxon>Pseudomonadati</taxon>
        <taxon>Pseudomonadota</taxon>
        <taxon>Alphaproteobacteria</taxon>
        <taxon>Rhodobacterales</taxon>
        <taxon>Paracoccaceae</taxon>
        <taxon>Flavimaricola</taxon>
    </lineage>
</organism>
<sequence>MQAESVVEFWLATQERGLEVCIDGGWAVDAVLKRQTREHNDLDIALPAVHVPALRAMLDARGYVEVARPDSWEHNFVLEDRQGRLIDVHSYILNPDGSNAGGVSYVADHVSGSGFILGTEVRCVPPHWLIQSHSGYELRPSDWHDVRLLCQELGLAIPPGFEALADEDGFAG</sequence>
<dbReference type="Pfam" id="PF10706">
    <property type="entry name" value="Aminoglyc_resit"/>
    <property type="match status" value="1"/>
</dbReference>
<dbReference type="OrthoDB" id="9800567at2"/>
<dbReference type="AlphaFoldDB" id="A0A238LCF1"/>
<name>A0A238LCF1_9RHOB</name>
<dbReference type="InterPro" id="IPR019646">
    <property type="entry name" value="Aminoglyc_AdlTrfase"/>
</dbReference>